<keyword evidence="2 7" id="KW-0929">Antimicrobial</keyword>
<dbReference type="SUPFAM" id="SSF53955">
    <property type="entry name" value="Lysozyme-like"/>
    <property type="match status" value="1"/>
</dbReference>
<dbReference type="InterPro" id="IPR033907">
    <property type="entry name" value="Endolysin_autolysin"/>
</dbReference>
<proteinExistence type="inferred from homology"/>
<comment type="catalytic activity">
    <reaction evidence="1 7">
        <text>Hydrolysis of (1-&gt;4)-beta-linkages between N-acetylmuramic acid and N-acetyl-D-glucosamine residues in a peptidoglycan and between N-acetyl-D-glucosamine residues in chitodextrins.</text>
        <dbReference type="EC" id="3.2.1.17"/>
    </reaction>
</comment>
<accession>A0ABU3BS96</accession>
<dbReference type="EMBL" id="JAVRHT010000022">
    <property type="protein sequence ID" value="MDT0632138.1"/>
    <property type="molecule type" value="Genomic_DNA"/>
</dbReference>
<evidence type="ECO:0000256" key="1">
    <source>
        <dbReference type="ARBA" id="ARBA00000632"/>
    </source>
</evidence>
<evidence type="ECO:0000313" key="9">
    <source>
        <dbReference type="Proteomes" id="UP001267426"/>
    </source>
</evidence>
<gene>
    <name evidence="8" type="ORF">RM540_10320</name>
</gene>
<organism evidence="8 9">
    <name type="scientific">Rubrivirga litoralis</name>
    <dbReference type="NCBI Taxonomy" id="3075598"/>
    <lineage>
        <taxon>Bacteria</taxon>
        <taxon>Pseudomonadati</taxon>
        <taxon>Rhodothermota</taxon>
        <taxon>Rhodothermia</taxon>
        <taxon>Rhodothermales</taxon>
        <taxon>Rubricoccaceae</taxon>
        <taxon>Rubrivirga</taxon>
    </lineage>
</organism>
<keyword evidence="4 7" id="KW-0378">Hydrolase</keyword>
<name>A0ABU3BS96_9BACT</name>
<dbReference type="InterPro" id="IPR051018">
    <property type="entry name" value="Bacteriophage_GH24"/>
</dbReference>
<dbReference type="EC" id="3.2.1.17" evidence="7"/>
<keyword evidence="6 7" id="KW-0326">Glycosidase</keyword>
<dbReference type="InterPro" id="IPR034690">
    <property type="entry name" value="Endolysin_T4_type"/>
</dbReference>
<keyword evidence="3 7" id="KW-0081">Bacteriolytic enzyme</keyword>
<evidence type="ECO:0000256" key="2">
    <source>
        <dbReference type="ARBA" id="ARBA00022529"/>
    </source>
</evidence>
<keyword evidence="9" id="KW-1185">Reference proteome</keyword>
<evidence type="ECO:0000256" key="6">
    <source>
        <dbReference type="ARBA" id="ARBA00023295"/>
    </source>
</evidence>
<sequence length="176" mass="18993">MPTSPPCVSDAGLALIEQFEGFVPDWAPDPVGVPTIGYGWTGPLPAGFSPPLSRDEARALLRQTVEVYADAVRAAVTVPLTQGQFDALVSFTYNLGVGAFRRSTLLRRINAGDADAAEEFDRWTFAGGRRLRGLVRRRAAERALFEASAPPPLAHAGGAGRPQRAGWLRRVLRLGR</sequence>
<evidence type="ECO:0000256" key="4">
    <source>
        <dbReference type="ARBA" id="ARBA00022801"/>
    </source>
</evidence>
<dbReference type="Proteomes" id="UP001267426">
    <property type="component" value="Unassembled WGS sequence"/>
</dbReference>
<evidence type="ECO:0000256" key="5">
    <source>
        <dbReference type="ARBA" id="ARBA00023200"/>
    </source>
</evidence>
<evidence type="ECO:0000256" key="3">
    <source>
        <dbReference type="ARBA" id="ARBA00022638"/>
    </source>
</evidence>
<comment type="caution">
    <text evidence="8">The sequence shown here is derived from an EMBL/GenBank/DDBJ whole genome shotgun (WGS) entry which is preliminary data.</text>
</comment>
<dbReference type="Gene3D" id="1.10.530.40">
    <property type="match status" value="1"/>
</dbReference>
<dbReference type="Pfam" id="PF00959">
    <property type="entry name" value="Phage_lysozyme"/>
    <property type="match status" value="1"/>
</dbReference>
<keyword evidence="5" id="KW-1035">Host cytoplasm</keyword>
<dbReference type="PANTHER" id="PTHR38107">
    <property type="match status" value="1"/>
</dbReference>
<dbReference type="PANTHER" id="PTHR38107:SF3">
    <property type="entry name" value="LYSOZYME RRRD-RELATED"/>
    <property type="match status" value="1"/>
</dbReference>
<dbReference type="InterPro" id="IPR023346">
    <property type="entry name" value="Lysozyme-like_dom_sf"/>
</dbReference>
<comment type="similarity">
    <text evidence="7">Belongs to the glycosyl hydrolase 24 family.</text>
</comment>
<evidence type="ECO:0000256" key="7">
    <source>
        <dbReference type="RuleBase" id="RU003788"/>
    </source>
</evidence>
<evidence type="ECO:0000313" key="8">
    <source>
        <dbReference type="EMBL" id="MDT0632138.1"/>
    </source>
</evidence>
<dbReference type="InterPro" id="IPR023347">
    <property type="entry name" value="Lysozyme_dom_sf"/>
</dbReference>
<reference evidence="8 9" key="1">
    <citation type="submission" date="2023-09" db="EMBL/GenBank/DDBJ databases">
        <authorList>
            <person name="Rey-Velasco X."/>
        </authorList>
    </citation>
    <scope>NUCLEOTIDE SEQUENCE [LARGE SCALE GENOMIC DNA]</scope>
    <source>
        <strain evidence="8 9">F394</strain>
    </source>
</reference>
<dbReference type="HAMAP" id="MF_04110">
    <property type="entry name" value="ENDOLYSIN_T4"/>
    <property type="match status" value="1"/>
</dbReference>
<protein>
    <recommendedName>
        <fullName evidence="7">Lysozyme</fullName>
        <ecNumber evidence="7">3.2.1.17</ecNumber>
    </recommendedName>
</protein>
<dbReference type="InterPro" id="IPR002196">
    <property type="entry name" value="Glyco_hydro_24"/>
</dbReference>
<dbReference type="CDD" id="cd00737">
    <property type="entry name" value="lyz_endolysin_autolysin"/>
    <property type="match status" value="1"/>
</dbReference>